<dbReference type="Gene3D" id="3.40.50.2300">
    <property type="match status" value="2"/>
</dbReference>
<keyword evidence="2" id="KW-0732">Signal</keyword>
<keyword evidence="5" id="KW-1185">Reference proteome</keyword>
<dbReference type="OrthoDB" id="8184122at2"/>
<evidence type="ECO:0000259" key="3">
    <source>
        <dbReference type="Pfam" id="PF13458"/>
    </source>
</evidence>
<sequence length="449" mass="48935">MSAIICLSGRSAMPSGDGTKNQGRRKHTMAVNRRIFVSGTAAALAVPAISTTGAFAQEKVVRFTLAQDFTRIYTFVTSEYSQGQRDYFTLINERGGVGGYKIVADVSDHANDLPRAIEAYERGKREGSVLIDPLSTPVARALVPRALEDKINMITAYSGRSDAADGTAFPYVLPLSINYWTQAGLIIDHFAKLENGNVRGKKVVFVHIDTPFGKEPLPILQVLSQKMGFELVAFPYTPPGNDQAAIWPQVRRARPDFVIFWGAGVGQTVALTEAVRNGLRMDRVSSSVWISESDMDVVGREAAKGVMKIEPCVGGREPKIIKDILAEVVAKGKGAGPEAKVGTGYYNYGVQMASLMVEGVRKAAEKAPNGPVTGPWLNEGLRSISNFTAEGMLPPTTVTKEDHQGGGMGRVARWDGAKFVPITDWFTANQDIVWTEIRKYSEEFRRTGK</sequence>
<dbReference type="InterPro" id="IPR028082">
    <property type="entry name" value="Peripla_BP_I"/>
</dbReference>
<dbReference type="EMBL" id="CP039865">
    <property type="protein sequence ID" value="QCK87778.1"/>
    <property type="molecule type" value="Genomic_DNA"/>
</dbReference>
<proteinExistence type="inferred from homology"/>
<dbReference type="CDD" id="cd06334">
    <property type="entry name" value="PBP1_ABC_ligand_binding-like"/>
    <property type="match status" value="1"/>
</dbReference>
<evidence type="ECO:0000256" key="2">
    <source>
        <dbReference type="ARBA" id="ARBA00022729"/>
    </source>
</evidence>
<comment type="similarity">
    <text evidence="1">Belongs to the leucine-binding protein family.</text>
</comment>
<gene>
    <name evidence="4" type="ORF">E8L99_19485</name>
</gene>
<dbReference type="Pfam" id="PF13458">
    <property type="entry name" value="Peripla_BP_6"/>
    <property type="match status" value="1"/>
</dbReference>
<dbReference type="PANTHER" id="PTHR47235">
    <property type="entry name" value="BLR6548 PROTEIN"/>
    <property type="match status" value="1"/>
</dbReference>
<evidence type="ECO:0000256" key="1">
    <source>
        <dbReference type="ARBA" id="ARBA00010062"/>
    </source>
</evidence>
<dbReference type="PANTHER" id="PTHR47235:SF1">
    <property type="entry name" value="BLR6548 PROTEIN"/>
    <property type="match status" value="1"/>
</dbReference>
<dbReference type="SUPFAM" id="SSF53822">
    <property type="entry name" value="Periplasmic binding protein-like I"/>
    <property type="match status" value="1"/>
</dbReference>
<dbReference type="AlphaFoldDB" id="A0A4D7QJL7"/>
<accession>A0A4D7QJL7</accession>
<name>A0A4D7QJL7_9HYPH</name>
<organism evidence="4 5">
    <name type="scientific">Phreatobacter aquaticus</name>
    <dbReference type="NCBI Taxonomy" id="2570229"/>
    <lineage>
        <taxon>Bacteria</taxon>
        <taxon>Pseudomonadati</taxon>
        <taxon>Pseudomonadota</taxon>
        <taxon>Alphaproteobacteria</taxon>
        <taxon>Hyphomicrobiales</taxon>
        <taxon>Phreatobacteraceae</taxon>
        <taxon>Phreatobacter</taxon>
    </lineage>
</organism>
<reference evidence="4 5" key="1">
    <citation type="submission" date="2019-04" db="EMBL/GenBank/DDBJ databases">
        <title>Phreatobacter aquaticus sp. nov.</title>
        <authorList>
            <person name="Choi A."/>
            <person name="Baek K."/>
        </authorList>
    </citation>
    <scope>NUCLEOTIDE SEQUENCE [LARGE SCALE GENOMIC DNA]</scope>
    <source>
        <strain evidence="4 5">NMCR1094</strain>
    </source>
</reference>
<feature type="domain" description="Leucine-binding protein" evidence="3">
    <location>
        <begin position="73"/>
        <end position="416"/>
    </location>
</feature>
<evidence type="ECO:0000313" key="5">
    <source>
        <dbReference type="Proteomes" id="UP000298588"/>
    </source>
</evidence>
<dbReference type="InterPro" id="IPR028081">
    <property type="entry name" value="Leu-bd"/>
</dbReference>
<evidence type="ECO:0000313" key="4">
    <source>
        <dbReference type="EMBL" id="QCK87778.1"/>
    </source>
</evidence>
<protein>
    <submittedName>
        <fullName evidence="4">ABC transporter substrate-binding protein</fullName>
    </submittedName>
</protein>
<dbReference type="KEGG" id="paqt:E8L99_19485"/>
<dbReference type="Proteomes" id="UP000298588">
    <property type="component" value="Chromosome"/>
</dbReference>